<evidence type="ECO:0000313" key="3">
    <source>
        <dbReference type="Proteomes" id="UP000324781"/>
    </source>
</evidence>
<dbReference type="Pfam" id="PF01584">
    <property type="entry name" value="CheW"/>
    <property type="match status" value="1"/>
</dbReference>
<dbReference type="GO" id="GO:0007165">
    <property type="term" value="P:signal transduction"/>
    <property type="evidence" value="ECO:0007669"/>
    <property type="project" value="InterPro"/>
</dbReference>
<dbReference type="EMBL" id="FQZP01000020">
    <property type="protein sequence ID" value="SHJ03289.1"/>
    <property type="molecule type" value="Genomic_DNA"/>
</dbReference>
<dbReference type="InterPro" id="IPR002545">
    <property type="entry name" value="CheW-lke_dom"/>
</dbReference>
<protein>
    <submittedName>
        <fullName evidence="2">Purine-binding chemotaxis protein CheW</fullName>
    </submittedName>
</protein>
<dbReference type="RefSeq" id="WP_149678624.1">
    <property type="nucleotide sequence ID" value="NZ_FQZP01000020.1"/>
</dbReference>
<evidence type="ECO:0000259" key="1">
    <source>
        <dbReference type="PROSITE" id="PS50851"/>
    </source>
</evidence>
<dbReference type="InterPro" id="IPR039315">
    <property type="entry name" value="CheW"/>
</dbReference>
<dbReference type="GO" id="GO:0006935">
    <property type="term" value="P:chemotaxis"/>
    <property type="evidence" value="ECO:0007669"/>
    <property type="project" value="InterPro"/>
</dbReference>
<organism evidence="2 3">
    <name type="scientific">Thermoclostridium caenicola</name>
    <dbReference type="NCBI Taxonomy" id="659425"/>
    <lineage>
        <taxon>Bacteria</taxon>
        <taxon>Bacillati</taxon>
        <taxon>Bacillota</taxon>
        <taxon>Clostridia</taxon>
        <taxon>Eubacteriales</taxon>
        <taxon>Oscillospiraceae</taxon>
        <taxon>Thermoclostridium</taxon>
    </lineage>
</organism>
<dbReference type="PROSITE" id="PS50851">
    <property type="entry name" value="CHEW"/>
    <property type="match status" value="1"/>
</dbReference>
<evidence type="ECO:0000313" key="2">
    <source>
        <dbReference type="EMBL" id="SHJ03289.1"/>
    </source>
</evidence>
<feature type="domain" description="CheW-like" evidence="1">
    <location>
        <begin position="9"/>
        <end position="149"/>
    </location>
</feature>
<dbReference type="Gene3D" id="2.30.30.40">
    <property type="entry name" value="SH3 Domains"/>
    <property type="match status" value="1"/>
</dbReference>
<proteinExistence type="predicted"/>
<dbReference type="PANTHER" id="PTHR22617:SF23">
    <property type="entry name" value="CHEMOTAXIS PROTEIN CHEW"/>
    <property type="match status" value="1"/>
</dbReference>
<dbReference type="AlphaFoldDB" id="A0A1M6G073"/>
<gene>
    <name evidence="2" type="ORF">SAMN05444373_102030</name>
</gene>
<sequence length="151" mass="17194">MAKALGKERRQYVVFQIDQQEFGVDIHKVSIIEKYMNITRVPTTPAYIKGVVNLRGEIIPVMDLRIKFGLPSKEPDDDTRIIMLKFNDITLGVIVDSVAEVVDFTEEELESVTSITNDRTLDYVVGIGRIGQRLITVLNIEKLITELTERE</sequence>
<dbReference type="CDD" id="cd00732">
    <property type="entry name" value="CheW"/>
    <property type="match status" value="1"/>
</dbReference>
<dbReference type="Gene3D" id="2.40.50.180">
    <property type="entry name" value="CheA-289, Domain 4"/>
    <property type="match status" value="1"/>
</dbReference>
<dbReference type="InterPro" id="IPR036061">
    <property type="entry name" value="CheW-like_dom_sf"/>
</dbReference>
<accession>A0A1M6G073</accession>
<reference evidence="2 3" key="1">
    <citation type="submission" date="2016-11" db="EMBL/GenBank/DDBJ databases">
        <authorList>
            <person name="Varghese N."/>
            <person name="Submissions S."/>
        </authorList>
    </citation>
    <scope>NUCLEOTIDE SEQUENCE [LARGE SCALE GENOMIC DNA]</scope>
    <source>
        <strain evidence="2 3">DSM 19027</strain>
    </source>
</reference>
<dbReference type="PANTHER" id="PTHR22617">
    <property type="entry name" value="CHEMOTAXIS SENSOR HISTIDINE KINASE-RELATED"/>
    <property type="match status" value="1"/>
</dbReference>
<dbReference type="SMART" id="SM00260">
    <property type="entry name" value="CheW"/>
    <property type="match status" value="1"/>
</dbReference>
<dbReference type="SUPFAM" id="SSF50341">
    <property type="entry name" value="CheW-like"/>
    <property type="match status" value="1"/>
</dbReference>
<keyword evidence="3" id="KW-1185">Reference proteome</keyword>
<name>A0A1M6G073_9FIRM</name>
<dbReference type="OrthoDB" id="9794382at2"/>
<dbReference type="GO" id="GO:0005829">
    <property type="term" value="C:cytosol"/>
    <property type="evidence" value="ECO:0007669"/>
    <property type="project" value="TreeGrafter"/>
</dbReference>
<dbReference type="Proteomes" id="UP000324781">
    <property type="component" value="Unassembled WGS sequence"/>
</dbReference>